<name>A0A6B2L2X2_9EUKA</name>
<feature type="compositionally biased region" description="Pro residues" evidence="2">
    <location>
        <begin position="107"/>
        <end position="116"/>
    </location>
</feature>
<keyword evidence="1" id="KW-0175">Coiled coil</keyword>
<feature type="compositionally biased region" description="Low complexity" evidence="2">
    <location>
        <begin position="1"/>
        <end position="14"/>
    </location>
</feature>
<evidence type="ECO:0000256" key="2">
    <source>
        <dbReference type="SAM" id="MobiDB-lite"/>
    </source>
</evidence>
<accession>A0A6B2L2X2</accession>
<organism evidence="3">
    <name type="scientific">Arcella intermedia</name>
    <dbReference type="NCBI Taxonomy" id="1963864"/>
    <lineage>
        <taxon>Eukaryota</taxon>
        <taxon>Amoebozoa</taxon>
        <taxon>Tubulinea</taxon>
        <taxon>Elardia</taxon>
        <taxon>Arcellinida</taxon>
        <taxon>Sphaerothecina</taxon>
        <taxon>Arcellidae</taxon>
        <taxon>Arcella</taxon>
    </lineage>
</organism>
<sequence>MYNSPYSGNPSGPSMTIGAILGSGQKAAPAPAPSATLQKDYGAPTSARAAPTGIPRDLPSGYPREYQSNQPQPLPQPQPHQAQSHQPQSHQAQSHQPQPLQHQPSQPAQPPQPIPSAQPSYGNYSYHEVEEPKKETFQAPKPVPTYQDNYYELNETIAHLTSQLQFEKSKGDHTQHSLEYVSQEYGSLKMQADNLEKQNAFLNQSLEQQKNLQLKTESDNAKLIAQLTQEKEDIAKEIEKERTLQQDSAVEVGQVKGRLEHVQKQFGTMSSDLTLLKSQAEKESVLKNSLEKENMQFREHWTEINRQIEIEKAAKVALARDVQEHKKVIRQLEATQNAILEYTAKAELLENNMREEQRKKNEFETAFAELYQKYIELDKSRATFDNLGVFSDSLVQTVPTFQTGISGVHQVLSEHAGLLSSEARKAKDLIEIITEMNEATKVDIQKQDLVLASLMASLKAK</sequence>
<dbReference type="EMBL" id="GIBP01002239">
    <property type="protein sequence ID" value="NDV31208.1"/>
    <property type="molecule type" value="Transcribed_RNA"/>
</dbReference>
<feature type="region of interest" description="Disordered" evidence="2">
    <location>
        <begin position="1"/>
        <end position="124"/>
    </location>
</feature>
<feature type="compositionally biased region" description="Low complexity" evidence="2">
    <location>
        <begin position="79"/>
        <end position="106"/>
    </location>
</feature>
<feature type="coiled-coil region" evidence="1">
    <location>
        <begin position="178"/>
        <end position="244"/>
    </location>
</feature>
<proteinExistence type="predicted"/>
<dbReference type="AlphaFoldDB" id="A0A6B2L2X2"/>
<evidence type="ECO:0000256" key="1">
    <source>
        <dbReference type="SAM" id="Coils"/>
    </source>
</evidence>
<evidence type="ECO:0000313" key="3">
    <source>
        <dbReference type="EMBL" id="NDV31208.1"/>
    </source>
</evidence>
<protein>
    <submittedName>
        <fullName evidence="3">Uncharacterized protein</fullName>
    </submittedName>
</protein>
<reference evidence="3" key="1">
    <citation type="journal article" date="2020" name="J. Eukaryot. Microbiol.">
        <title>De novo Sequencing, Assembly and Annotation of the Transcriptome for the Free-Living Testate Amoeba Arcella intermedia.</title>
        <authorList>
            <person name="Ribeiro G.M."/>
            <person name="Porfirio-Sousa A.L."/>
            <person name="Maurer-Alcala X.X."/>
            <person name="Katz L.A."/>
            <person name="Lahr D.J.G."/>
        </authorList>
    </citation>
    <scope>NUCLEOTIDE SEQUENCE</scope>
</reference>
<feature type="coiled-coil region" evidence="1">
    <location>
        <begin position="315"/>
        <end position="373"/>
    </location>
</feature>